<keyword evidence="7" id="KW-0690">Ribosome biogenesis</keyword>
<keyword evidence="3 7" id="KW-0479">Metal-binding</keyword>
<keyword evidence="7" id="KW-0963">Cytoplasm</keyword>
<dbReference type="Pfam" id="PF02130">
    <property type="entry name" value="YbeY"/>
    <property type="match status" value="1"/>
</dbReference>
<evidence type="ECO:0000256" key="2">
    <source>
        <dbReference type="ARBA" id="ARBA00022722"/>
    </source>
</evidence>
<protein>
    <recommendedName>
        <fullName evidence="7">Endoribonuclease YbeY</fullName>
        <ecNumber evidence="7">3.1.-.-</ecNumber>
    </recommendedName>
</protein>
<dbReference type="HAMAP" id="MF_00009">
    <property type="entry name" value="Endoribonucl_YbeY"/>
    <property type="match status" value="1"/>
</dbReference>
<dbReference type="GO" id="GO:0005737">
    <property type="term" value="C:cytoplasm"/>
    <property type="evidence" value="ECO:0007669"/>
    <property type="project" value="UniProtKB-SubCell"/>
</dbReference>
<name>A0A1F5EID1_9BACT</name>
<feature type="binding site" evidence="7">
    <location>
        <position position="106"/>
    </location>
    <ligand>
        <name>Zn(2+)</name>
        <dbReference type="ChEBI" id="CHEBI:29105"/>
        <note>catalytic</note>
    </ligand>
</feature>
<dbReference type="GO" id="GO:0008270">
    <property type="term" value="F:zinc ion binding"/>
    <property type="evidence" value="ECO:0007669"/>
    <property type="project" value="UniProtKB-UniRule"/>
</dbReference>
<dbReference type="EC" id="3.1.-.-" evidence="7"/>
<gene>
    <name evidence="7" type="primary">ybeY</name>
    <name evidence="8" type="ORF">A2Z61_01305</name>
</gene>
<dbReference type="InterPro" id="IPR023091">
    <property type="entry name" value="MetalPrtase_cat_dom_sf_prd"/>
</dbReference>
<dbReference type="AlphaFoldDB" id="A0A1F5EID1"/>
<keyword evidence="6 7" id="KW-0862">Zinc</keyword>
<dbReference type="Proteomes" id="UP000186029">
    <property type="component" value="Unassembled WGS sequence"/>
</dbReference>
<evidence type="ECO:0000256" key="6">
    <source>
        <dbReference type="ARBA" id="ARBA00022833"/>
    </source>
</evidence>
<keyword evidence="4 7" id="KW-0255">Endonuclease</keyword>
<dbReference type="GO" id="GO:0004222">
    <property type="term" value="F:metalloendopeptidase activity"/>
    <property type="evidence" value="ECO:0007669"/>
    <property type="project" value="InterPro"/>
</dbReference>
<comment type="caution">
    <text evidence="8">The sequence shown here is derived from an EMBL/GenBank/DDBJ whole genome shotgun (WGS) entry which is preliminary data.</text>
</comment>
<evidence type="ECO:0000256" key="7">
    <source>
        <dbReference type="HAMAP-Rule" id="MF_00009"/>
    </source>
</evidence>
<dbReference type="STRING" id="1797580.A2Z61_01305"/>
<comment type="similarity">
    <text evidence="1 7">Belongs to the endoribonuclease YbeY family.</text>
</comment>
<accession>A0A1F5EID1</accession>
<keyword evidence="2 7" id="KW-0540">Nuclease</keyword>
<dbReference type="NCBIfam" id="TIGR00043">
    <property type="entry name" value="rRNA maturation RNase YbeY"/>
    <property type="match status" value="1"/>
</dbReference>
<comment type="subcellular location">
    <subcellularLocation>
        <location evidence="7">Cytoplasm</location>
    </subcellularLocation>
</comment>
<proteinExistence type="inferred from homology"/>
<keyword evidence="5 7" id="KW-0378">Hydrolase</keyword>
<dbReference type="GO" id="GO:0006364">
    <property type="term" value="P:rRNA processing"/>
    <property type="evidence" value="ECO:0007669"/>
    <property type="project" value="UniProtKB-UniRule"/>
</dbReference>
<evidence type="ECO:0000256" key="1">
    <source>
        <dbReference type="ARBA" id="ARBA00010875"/>
    </source>
</evidence>
<dbReference type="Gene3D" id="3.40.390.30">
    <property type="entry name" value="Metalloproteases ('zincins'), catalytic domain"/>
    <property type="match status" value="1"/>
</dbReference>
<feature type="binding site" evidence="7">
    <location>
        <position position="102"/>
    </location>
    <ligand>
        <name>Zn(2+)</name>
        <dbReference type="ChEBI" id="CHEBI:29105"/>
        <note>catalytic</note>
    </ligand>
</feature>
<organism evidence="8 9">
    <name type="scientific">Candidatus Campbellbacteria bacterium RIFCSPLOWO2_02_35_12</name>
    <dbReference type="NCBI Taxonomy" id="1797580"/>
    <lineage>
        <taxon>Bacteria</taxon>
        <taxon>Candidatus Campbelliibacteriota</taxon>
    </lineage>
</organism>
<dbReference type="PANTHER" id="PTHR46986">
    <property type="entry name" value="ENDORIBONUCLEASE YBEY, CHLOROPLASTIC"/>
    <property type="match status" value="1"/>
</dbReference>
<comment type="cofactor">
    <cofactor evidence="7">
        <name>Zn(2+)</name>
        <dbReference type="ChEBI" id="CHEBI:29105"/>
    </cofactor>
    <text evidence="7">Binds 1 zinc ion.</text>
</comment>
<dbReference type="GO" id="GO:0004521">
    <property type="term" value="F:RNA endonuclease activity"/>
    <property type="evidence" value="ECO:0007669"/>
    <property type="project" value="UniProtKB-UniRule"/>
</dbReference>
<evidence type="ECO:0000313" key="8">
    <source>
        <dbReference type="EMBL" id="OGD67090.1"/>
    </source>
</evidence>
<evidence type="ECO:0000256" key="3">
    <source>
        <dbReference type="ARBA" id="ARBA00022723"/>
    </source>
</evidence>
<evidence type="ECO:0000256" key="4">
    <source>
        <dbReference type="ARBA" id="ARBA00022759"/>
    </source>
</evidence>
<dbReference type="InterPro" id="IPR002036">
    <property type="entry name" value="YbeY"/>
</dbReference>
<dbReference type="SUPFAM" id="SSF55486">
    <property type="entry name" value="Metalloproteases ('zincins'), catalytic domain"/>
    <property type="match status" value="1"/>
</dbReference>
<reference evidence="8 9" key="1">
    <citation type="journal article" date="2016" name="Nat. Commun.">
        <title>Thousands of microbial genomes shed light on interconnected biogeochemical processes in an aquifer system.</title>
        <authorList>
            <person name="Anantharaman K."/>
            <person name="Brown C.T."/>
            <person name="Hug L.A."/>
            <person name="Sharon I."/>
            <person name="Castelle C.J."/>
            <person name="Probst A.J."/>
            <person name="Thomas B.C."/>
            <person name="Singh A."/>
            <person name="Wilkins M.J."/>
            <person name="Karaoz U."/>
            <person name="Brodie E.L."/>
            <person name="Williams K.H."/>
            <person name="Hubbard S.S."/>
            <person name="Banfield J.F."/>
        </authorList>
    </citation>
    <scope>NUCLEOTIDE SEQUENCE [LARGE SCALE GENOMIC DNA]</scope>
</reference>
<dbReference type="PANTHER" id="PTHR46986:SF1">
    <property type="entry name" value="ENDORIBONUCLEASE YBEY, CHLOROPLASTIC"/>
    <property type="match status" value="1"/>
</dbReference>
<dbReference type="EMBL" id="MFAC01000013">
    <property type="protein sequence ID" value="OGD67090.1"/>
    <property type="molecule type" value="Genomic_DNA"/>
</dbReference>
<keyword evidence="7" id="KW-0698">rRNA processing</keyword>
<evidence type="ECO:0000313" key="9">
    <source>
        <dbReference type="Proteomes" id="UP000186029"/>
    </source>
</evidence>
<feature type="binding site" evidence="7">
    <location>
        <position position="112"/>
    </location>
    <ligand>
        <name>Zn(2+)</name>
        <dbReference type="ChEBI" id="CHEBI:29105"/>
        <note>catalytic</note>
    </ligand>
</feature>
<comment type="function">
    <text evidence="7">Single strand-specific metallo-endoribonuclease involved in late-stage 70S ribosome quality control and in maturation of the 3' terminus of the 16S rRNA.</text>
</comment>
<sequence>MKKEGNFSISKTIKGKLESLPFEKIKIYVLGKNYELSLVFIGSKKSKSLNKKYRDKNKSANTLAFPLSKSNGEIFICPETASRDAIKFKMRKNQFIIHLFAHGLLHLKGFTHGEKMEKEEEKIKLKFKI</sequence>
<evidence type="ECO:0000256" key="5">
    <source>
        <dbReference type="ARBA" id="ARBA00022801"/>
    </source>
</evidence>